<name>A0A1Y3P2Y1_9PSED</name>
<proteinExistence type="predicted"/>
<evidence type="ECO:0000313" key="1">
    <source>
        <dbReference type="EMBL" id="OUM71883.1"/>
    </source>
</evidence>
<accession>A0A1Y3P2Y1</accession>
<protein>
    <recommendedName>
        <fullName evidence="3">EAL domain-containing protein</fullName>
    </recommendedName>
</protein>
<evidence type="ECO:0000313" key="2">
    <source>
        <dbReference type="Proteomes" id="UP000195440"/>
    </source>
</evidence>
<organism evidence="1 2">
    <name type="scientific">Pseudomonas caspiana</name>
    <dbReference type="NCBI Taxonomy" id="1451454"/>
    <lineage>
        <taxon>Bacteria</taxon>
        <taxon>Pseudomonadati</taxon>
        <taxon>Pseudomonadota</taxon>
        <taxon>Gammaproteobacteria</taxon>
        <taxon>Pseudomonadales</taxon>
        <taxon>Pseudomonadaceae</taxon>
        <taxon>Pseudomonas</taxon>
    </lineage>
</organism>
<dbReference type="AlphaFoldDB" id="A0A1Y3P2Y1"/>
<comment type="caution">
    <text evidence="1">The sequence shown here is derived from an EMBL/GenBank/DDBJ whole genome shotgun (WGS) entry which is preliminary data.</text>
</comment>
<evidence type="ECO:0008006" key="3">
    <source>
        <dbReference type="Google" id="ProtNLM"/>
    </source>
</evidence>
<gene>
    <name evidence="1" type="ORF">AUC60_21410</name>
</gene>
<sequence>MLNMLDALALKLVCEEKTRRKEANKEVVVLRFCLSHLVFSNFFSFVKILLERFSVRSNELRFEVVNDMGGEGYSASIKDIEKIKSIGVDVRLCN</sequence>
<dbReference type="Proteomes" id="UP000195440">
    <property type="component" value="Unassembled WGS sequence"/>
</dbReference>
<dbReference type="EMBL" id="LOHF01000022">
    <property type="protein sequence ID" value="OUM71883.1"/>
    <property type="molecule type" value="Genomic_DNA"/>
</dbReference>
<keyword evidence="2" id="KW-1185">Reference proteome</keyword>
<reference evidence="1 2" key="1">
    <citation type="journal article" date="2017" name="Syst. Appl. Microbiol.">
        <title>Pseudomonas caspiana sp. nov., a citrus pathogen in the Pseudomonas syringae phylogenetic group.</title>
        <authorList>
            <person name="Busquets A."/>
            <person name="Gomila M."/>
            <person name="Beiki F."/>
            <person name="Mulet M."/>
            <person name="Rahimian H."/>
            <person name="Garcia-Valdes E."/>
            <person name="Lalucat J."/>
        </authorList>
    </citation>
    <scope>NUCLEOTIDE SEQUENCE [LARGE SCALE GENOMIC DNA]</scope>
    <source>
        <strain evidence="1 2">FBF102</strain>
    </source>
</reference>